<sequence length="154" mass="16904">MIASSPKPHEIFFNSAENHQTLNAKESASELQRGRSPNSTPVQESNINKEFKPRGVAALAIKLSFPFRSKGVHSTKTLALAATRRTIIRDRISCIPILAFPNPIACDPSQLILLTNSASARIYDISQPQPQSVRVSARDNISSRPVRVQLAVHP</sequence>
<name>A0A8S9GV01_BRACR</name>
<protein>
    <submittedName>
        <fullName evidence="2">Uncharacterized protein</fullName>
    </submittedName>
</protein>
<feature type="compositionally biased region" description="Polar residues" evidence="1">
    <location>
        <begin position="24"/>
        <end position="46"/>
    </location>
</feature>
<evidence type="ECO:0000313" key="2">
    <source>
        <dbReference type="EMBL" id="KAF2548534.1"/>
    </source>
</evidence>
<reference evidence="2" key="1">
    <citation type="submission" date="2019-12" db="EMBL/GenBank/DDBJ databases">
        <title>Genome sequencing and annotation of Brassica cretica.</title>
        <authorList>
            <person name="Studholme D.J."/>
            <person name="Sarris P.F."/>
        </authorList>
    </citation>
    <scope>NUCLEOTIDE SEQUENCE</scope>
    <source>
        <strain evidence="2">PFS-102/07</strain>
        <tissue evidence="2">Leaf</tissue>
    </source>
</reference>
<gene>
    <name evidence="2" type="ORF">F2Q70_00021070</name>
</gene>
<proteinExistence type="predicted"/>
<feature type="region of interest" description="Disordered" evidence="1">
    <location>
        <begin position="24"/>
        <end position="48"/>
    </location>
</feature>
<dbReference type="EMBL" id="QGKY02001925">
    <property type="protein sequence ID" value="KAF2548534.1"/>
    <property type="molecule type" value="Genomic_DNA"/>
</dbReference>
<evidence type="ECO:0000256" key="1">
    <source>
        <dbReference type="SAM" id="MobiDB-lite"/>
    </source>
</evidence>
<dbReference type="AlphaFoldDB" id="A0A8S9GV01"/>
<comment type="caution">
    <text evidence="2">The sequence shown here is derived from an EMBL/GenBank/DDBJ whole genome shotgun (WGS) entry which is preliminary data.</text>
</comment>
<organism evidence="2">
    <name type="scientific">Brassica cretica</name>
    <name type="common">Mustard</name>
    <dbReference type="NCBI Taxonomy" id="69181"/>
    <lineage>
        <taxon>Eukaryota</taxon>
        <taxon>Viridiplantae</taxon>
        <taxon>Streptophyta</taxon>
        <taxon>Embryophyta</taxon>
        <taxon>Tracheophyta</taxon>
        <taxon>Spermatophyta</taxon>
        <taxon>Magnoliopsida</taxon>
        <taxon>eudicotyledons</taxon>
        <taxon>Gunneridae</taxon>
        <taxon>Pentapetalae</taxon>
        <taxon>rosids</taxon>
        <taxon>malvids</taxon>
        <taxon>Brassicales</taxon>
        <taxon>Brassicaceae</taxon>
        <taxon>Brassiceae</taxon>
        <taxon>Brassica</taxon>
    </lineage>
</organism>
<accession>A0A8S9GV01</accession>